<dbReference type="GO" id="GO:0071555">
    <property type="term" value="P:cell wall organization"/>
    <property type="evidence" value="ECO:0007669"/>
    <property type="project" value="InterPro"/>
</dbReference>
<feature type="chain" id="PRO_5020907608" evidence="7">
    <location>
        <begin position="20"/>
        <end position="231"/>
    </location>
</feature>
<keyword evidence="5 6" id="KW-0143">Chaperone</keyword>
<dbReference type="PANTHER" id="PTHR30251:SF10">
    <property type="entry name" value="FIMBRIAL CHAPERONE YEHC-RELATED"/>
    <property type="match status" value="1"/>
</dbReference>
<sequence length="231" mass="25532">MKKIVYLFALLLATGSSWANIVINGTRVIYPEKSKEVIVQLVNNGDDPSLVQSWIDDGDINSTPETARVPFLLSPPVVKVSGHNGQQLRIKKLPALLPGDRESVFYLNVLDIPPVPENLKNQNTVQLAIKSRIKLFYRPLSLRGSLDDALTKMEIQAESREIRLVNNSPFHITVANIAISGKELLLNDAVMVNPFSQASASAKRPIAKGQTIQVKYVDDLGAYKSKSFVVR</sequence>
<dbReference type="InterPro" id="IPR016147">
    <property type="entry name" value="Pili_assmbl_chaperone_N"/>
</dbReference>
<dbReference type="OrthoDB" id="9131059at2"/>
<evidence type="ECO:0000256" key="4">
    <source>
        <dbReference type="ARBA" id="ARBA00022764"/>
    </source>
</evidence>
<dbReference type="KEGG" id="izh:FEM41_08725"/>
<gene>
    <name evidence="10" type="ORF">FEM41_08725</name>
</gene>
<feature type="signal peptide" evidence="7">
    <location>
        <begin position="1"/>
        <end position="19"/>
    </location>
</feature>
<dbReference type="InterPro" id="IPR018046">
    <property type="entry name" value="Pili_assmbl_chaperone_CS"/>
</dbReference>
<dbReference type="SUPFAM" id="SSF49584">
    <property type="entry name" value="Periplasmic chaperone C-domain"/>
    <property type="match status" value="1"/>
</dbReference>
<dbReference type="GO" id="GO:0030288">
    <property type="term" value="C:outer membrane-bounded periplasmic space"/>
    <property type="evidence" value="ECO:0007669"/>
    <property type="project" value="InterPro"/>
</dbReference>
<dbReference type="EMBL" id="CP040428">
    <property type="protein sequence ID" value="QCT19730.1"/>
    <property type="molecule type" value="Genomic_DNA"/>
</dbReference>
<dbReference type="InterPro" id="IPR050643">
    <property type="entry name" value="Periplasmic_pilus_chap"/>
</dbReference>
<dbReference type="PROSITE" id="PS00635">
    <property type="entry name" value="PILI_CHAPERONE"/>
    <property type="match status" value="1"/>
</dbReference>
<organism evidence="10 11">
    <name type="scientific">Jejubacter calystegiae</name>
    <dbReference type="NCBI Taxonomy" id="2579935"/>
    <lineage>
        <taxon>Bacteria</taxon>
        <taxon>Pseudomonadati</taxon>
        <taxon>Pseudomonadota</taxon>
        <taxon>Gammaproteobacteria</taxon>
        <taxon>Enterobacterales</taxon>
        <taxon>Enterobacteriaceae</taxon>
        <taxon>Jejubacter</taxon>
    </lineage>
</organism>
<comment type="subcellular location">
    <subcellularLocation>
        <location evidence="1 6">Periplasm</location>
    </subcellularLocation>
</comment>
<evidence type="ECO:0000256" key="1">
    <source>
        <dbReference type="ARBA" id="ARBA00004418"/>
    </source>
</evidence>
<protein>
    <submittedName>
        <fullName evidence="10">Molecular chaperone</fullName>
    </submittedName>
</protein>
<comment type="similarity">
    <text evidence="2 6">Belongs to the periplasmic pilus chaperone family.</text>
</comment>
<dbReference type="SUPFAM" id="SSF49354">
    <property type="entry name" value="PapD-like"/>
    <property type="match status" value="1"/>
</dbReference>
<evidence type="ECO:0000256" key="6">
    <source>
        <dbReference type="RuleBase" id="RU003918"/>
    </source>
</evidence>
<evidence type="ECO:0000313" key="10">
    <source>
        <dbReference type="EMBL" id="QCT19730.1"/>
    </source>
</evidence>
<evidence type="ECO:0000256" key="2">
    <source>
        <dbReference type="ARBA" id="ARBA00007399"/>
    </source>
</evidence>
<feature type="domain" description="Pili assembly chaperone N-terminal" evidence="8">
    <location>
        <begin position="21"/>
        <end position="142"/>
    </location>
</feature>
<dbReference type="AlphaFoldDB" id="A0A4P8YGP9"/>
<accession>A0A4P8YGP9</accession>
<keyword evidence="4" id="KW-0574">Periplasm</keyword>
<keyword evidence="11" id="KW-1185">Reference proteome</keyword>
<evidence type="ECO:0000256" key="7">
    <source>
        <dbReference type="SAM" id="SignalP"/>
    </source>
</evidence>
<keyword evidence="3 7" id="KW-0732">Signal</keyword>
<dbReference type="PANTHER" id="PTHR30251">
    <property type="entry name" value="PILUS ASSEMBLY CHAPERONE"/>
    <property type="match status" value="1"/>
</dbReference>
<dbReference type="InterPro" id="IPR013783">
    <property type="entry name" value="Ig-like_fold"/>
</dbReference>
<dbReference type="Proteomes" id="UP000302163">
    <property type="component" value="Chromosome"/>
</dbReference>
<feature type="domain" description="Pili assembly chaperone C-terminal" evidence="9">
    <location>
        <begin position="165"/>
        <end position="223"/>
    </location>
</feature>
<dbReference type="InterPro" id="IPR036316">
    <property type="entry name" value="Pili_assmbl_chap_C_dom_sf"/>
</dbReference>
<dbReference type="PRINTS" id="PR00969">
    <property type="entry name" value="CHAPERONPILI"/>
</dbReference>
<evidence type="ECO:0000259" key="8">
    <source>
        <dbReference type="Pfam" id="PF00345"/>
    </source>
</evidence>
<dbReference type="InterPro" id="IPR001829">
    <property type="entry name" value="Pili_assmbl_chaperone_bac"/>
</dbReference>
<evidence type="ECO:0000313" key="11">
    <source>
        <dbReference type="Proteomes" id="UP000302163"/>
    </source>
</evidence>
<proteinExistence type="inferred from homology"/>
<dbReference type="InterPro" id="IPR016148">
    <property type="entry name" value="Pili_assmbl_chaperone_C"/>
</dbReference>
<evidence type="ECO:0000256" key="3">
    <source>
        <dbReference type="ARBA" id="ARBA00022729"/>
    </source>
</evidence>
<dbReference type="Pfam" id="PF02753">
    <property type="entry name" value="PapD_C"/>
    <property type="match status" value="1"/>
</dbReference>
<evidence type="ECO:0000259" key="9">
    <source>
        <dbReference type="Pfam" id="PF02753"/>
    </source>
</evidence>
<evidence type="ECO:0000256" key="5">
    <source>
        <dbReference type="ARBA" id="ARBA00023186"/>
    </source>
</evidence>
<dbReference type="RefSeq" id="WP_138095607.1">
    <property type="nucleotide sequence ID" value="NZ_CP040428.1"/>
</dbReference>
<dbReference type="Gene3D" id="2.60.40.10">
    <property type="entry name" value="Immunoglobulins"/>
    <property type="match status" value="2"/>
</dbReference>
<name>A0A4P8YGP9_9ENTR</name>
<dbReference type="InterPro" id="IPR008962">
    <property type="entry name" value="PapD-like_sf"/>
</dbReference>
<dbReference type="Pfam" id="PF00345">
    <property type="entry name" value="PapD_N"/>
    <property type="match status" value="1"/>
</dbReference>
<reference evidence="10 11" key="1">
    <citation type="submission" date="2019-05" db="EMBL/GenBank/DDBJ databases">
        <title>Complete genome sequence of Izhakiella calystegiae KSNA2, an endophyte isolated from beach morning glory (Calystegia soldanella).</title>
        <authorList>
            <person name="Jiang L."/>
            <person name="Jeong J.C."/>
            <person name="Kim C.Y."/>
            <person name="Kim D.H."/>
            <person name="Kim S.W."/>
            <person name="Lee j."/>
        </authorList>
    </citation>
    <scope>NUCLEOTIDE SEQUENCE [LARGE SCALE GENOMIC DNA]</scope>
    <source>
        <strain evidence="10 11">KSNA2</strain>
    </source>
</reference>